<evidence type="ECO:0000313" key="2">
    <source>
        <dbReference type="Proteomes" id="UP000201285"/>
    </source>
</evidence>
<dbReference type="Gene3D" id="2.40.50.140">
    <property type="entry name" value="Nucleic acid-binding proteins"/>
    <property type="match status" value="1"/>
</dbReference>
<dbReference type="SUPFAM" id="SSF50249">
    <property type="entry name" value="Nucleic acid-binding proteins"/>
    <property type="match status" value="1"/>
</dbReference>
<dbReference type="Proteomes" id="UP000201285">
    <property type="component" value="Segment"/>
</dbReference>
<dbReference type="EMBL" id="HQ337022">
    <property type="protein sequence ID" value="AGG54681.1"/>
    <property type="molecule type" value="Genomic_DNA"/>
</dbReference>
<keyword evidence="2" id="KW-1185">Reference proteome</keyword>
<protein>
    <recommendedName>
        <fullName evidence="3">SsDNA binding protein</fullName>
    </recommendedName>
</protein>
<sequence length="190" mass="20859">MTTHVTKEPVVLEGFQAVLKPGDWGYKLSVLMDKSIVEQLEAERESALEWARSKAKNPKRVSVKPEPWEELENRPGTYQVRFSWKDGDKNFPVVVDTEGTAITDKDTPIYSGSTVKVAFFQKPYVLPTGDIGTSLKAKAIQLISLNSGAGVVDDGDMTAEAAVDLFGTSKGFKVSEPNISAEVTEEDEDF</sequence>
<organism evidence="1 2">
    <name type="scientific">Prochlorococcus phage P-SSP10</name>
    <dbReference type="NCBI Taxonomy" id="885867"/>
    <lineage>
        <taxon>Viruses</taxon>
        <taxon>Duplodnaviria</taxon>
        <taxon>Heunggongvirae</taxon>
        <taxon>Uroviricota</taxon>
        <taxon>Caudoviricetes</taxon>
        <taxon>Autographivirales</taxon>
        <taxon>Sechaudvirinae</taxon>
        <taxon>Tangaroavirus</taxon>
        <taxon>Tangaroavirus PSSP10</taxon>
    </lineage>
</organism>
<name>M1UAR3_9CAUD</name>
<reference evidence="1 2" key="1">
    <citation type="submission" date="2010-10" db="EMBL/GenBank/DDBJ databases">
        <title>The Genome Sequence of Prochlorococcus phage P-SSP10.</title>
        <authorList>
            <consortium name="The Broad Institute Genome Sequencing Platform"/>
            <person name="Henn M.R."/>
            <person name="Sullivan M.S."/>
            <person name="Osburne M.S."/>
            <person name="Levin J."/>
            <person name="Malboeuf C."/>
            <person name="Casali M."/>
            <person name="Russ C."/>
            <person name="Lennon N."/>
            <person name="Chapman S.B."/>
            <person name="Erlich R."/>
            <person name="Young S.K."/>
            <person name="Yandava C."/>
            <person name="Zeng Q."/>
            <person name="Alvarado L."/>
            <person name="Anderson S."/>
            <person name="Berlin A."/>
            <person name="Chen Z."/>
            <person name="Freedman E."/>
            <person name="Gellesch M."/>
            <person name="Goldberg J."/>
            <person name="Green L."/>
            <person name="Griggs A."/>
            <person name="Gujja S."/>
            <person name="Heilman E.R."/>
            <person name="Heiman D."/>
            <person name="Hollinger A."/>
            <person name="Howarth C."/>
            <person name="Larson L."/>
            <person name="Mehta T."/>
            <person name="Pearson M."/>
            <person name="Roberts A."/>
            <person name="Ryan E."/>
            <person name="Saif S."/>
            <person name="Shea T."/>
            <person name="Shenoy N."/>
            <person name="Sisk P."/>
            <person name="Stolte C."/>
            <person name="Sykes S."/>
            <person name="White J."/>
            <person name="Yu Q."/>
            <person name="Coleman M.L."/>
            <person name="Huang K.H."/>
            <person name="Weigele P.R."/>
            <person name="DeFrancesco A.S."/>
            <person name="Kern S.E."/>
            <person name="Thompson L.R."/>
            <person name="Fu R."/>
            <person name="Hombeck B."/>
            <person name="Chisholm S.W."/>
            <person name="Haas B."/>
            <person name="Nusbaum C."/>
            <person name="Birren B."/>
        </authorList>
    </citation>
    <scope>NUCLEOTIDE SEQUENCE [LARGE SCALE GENOMIC DNA]</scope>
    <source>
        <strain evidence="1 2">P-SSP10</strain>
    </source>
</reference>
<dbReference type="RefSeq" id="YP_007672678.1">
    <property type="nucleotide sequence ID" value="NC_020835.1"/>
</dbReference>
<accession>M1UAR3</accession>
<dbReference type="GeneID" id="15009166"/>
<dbReference type="OrthoDB" id="9346at10239"/>
<evidence type="ECO:0008006" key="3">
    <source>
        <dbReference type="Google" id="ProtNLM"/>
    </source>
</evidence>
<proteinExistence type="predicted"/>
<dbReference type="KEGG" id="vg:15009166"/>
<evidence type="ECO:0000313" key="1">
    <source>
        <dbReference type="EMBL" id="AGG54681.1"/>
    </source>
</evidence>
<gene>
    <name evidence="1" type="ORF">PROG_00028</name>
</gene>
<dbReference type="InterPro" id="IPR012340">
    <property type="entry name" value="NA-bd_OB-fold"/>
</dbReference>